<dbReference type="InterPro" id="IPR004358">
    <property type="entry name" value="Sig_transdc_His_kin-like_C"/>
</dbReference>
<evidence type="ECO:0000256" key="10">
    <source>
        <dbReference type="ARBA" id="ARBA00023012"/>
    </source>
</evidence>
<dbReference type="Proteomes" id="UP001597119">
    <property type="component" value="Unassembled WGS sequence"/>
</dbReference>
<dbReference type="InterPro" id="IPR003594">
    <property type="entry name" value="HATPase_dom"/>
</dbReference>
<dbReference type="PROSITE" id="PS50112">
    <property type="entry name" value="PAS"/>
    <property type="match status" value="1"/>
</dbReference>
<keyword evidence="5" id="KW-0812">Transmembrane</keyword>
<dbReference type="InterPro" id="IPR005467">
    <property type="entry name" value="His_kinase_dom"/>
</dbReference>
<evidence type="ECO:0000256" key="5">
    <source>
        <dbReference type="ARBA" id="ARBA00022692"/>
    </source>
</evidence>
<evidence type="ECO:0000256" key="9">
    <source>
        <dbReference type="ARBA" id="ARBA00022989"/>
    </source>
</evidence>
<dbReference type="GO" id="GO:0005524">
    <property type="term" value="F:ATP binding"/>
    <property type="evidence" value="ECO:0007669"/>
    <property type="project" value="UniProtKB-KW"/>
</dbReference>
<dbReference type="SUPFAM" id="SSF55785">
    <property type="entry name" value="PYP-like sensor domain (PAS domain)"/>
    <property type="match status" value="1"/>
</dbReference>
<dbReference type="Pfam" id="PF01590">
    <property type="entry name" value="GAF"/>
    <property type="match status" value="1"/>
</dbReference>
<dbReference type="NCBIfam" id="TIGR00229">
    <property type="entry name" value="sensory_box"/>
    <property type="match status" value="1"/>
</dbReference>
<evidence type="ECO:0000256" key="7">
    <source>
        <dbReference type="ARBA" id="ARBA00022777"/>
    </source>
</evidence>
<dbReference type="EC" id="2.7.13.3" evidence="3"/>
<proteinExistence type="predicted"/>
<keyword evidence="9" id="KW-1133">Transmembrane helix</keyword>
<feature type="domain" description="Histidine kinase" evidence="12">
    <location>
        <begin position="574"/>
        <end position="781"/>
    </location>
</feature>
<dbReference type="PRINTS" id="PR00344">
    <property type="entry name" value="BCTRLSENSOR"/>
</dbReference>
<evidence type="ECO:0000313" key="14">
    <source>
        <dbReference type="EMBL" id="MFD1587439.1"/>
    </source>
</evidence>
<evidence type="ECO:0000259" key="12">
    <source>
        <dbReference type="PROSITE" id="PS50109"/>
    </source>
</evidence>
<dbReference type="InterPro" id="IPR036890">
    <property type="entry name" value="HATPase_C_sf"/>
</dbReference>
<gene>
    <name evidence="14" type="ORF">ACFR9U_10620</name>
</gene>
<accession>A0ABD6CBQ1</accession>
<evidence type="ECO:0000256" key="11">
    <source>
        <dbReference type="ARBA" id="ARBA00023136"/>
    </source>
</evidence>
<dbReference type="GO" id="GO:0016020">
    <property type="term" value="C:membrane"/>
    <property type="evidence" value="ECO:0007669"/>
    <property type="project" value="UniProtKB-SubCell"/>
</dbReference>
<dbReference type="SMART" id="SM00387">
    <property type="entry name" value="HATPase_c"/>
    <property type="match status" value="1"/>
</dbReference>
<keyword evidence="6" id="KW-0547">Nucleotide-binding</keyword>
<dbReference type="Pfam" id="PF02518">
    <property type="entry name" value="HATPase_c"/>
    <property type="match status" value="1"/>
</dbReference>
<dbReference type="SUPFAM" id="SSF55781">
    <property type="entry name" value="GAF domain-like"/>
    <property type="match status" value="2"/>
</dbReference>
<protein>
    <recommendedName>
        <fullName evidence="3">histidine kinase</fullName>
        <ecNumber evidence="3">2.7.13.3</ecNumber>
    </recommendedName>
</protein>
<evidence type="ECO:0000313" key="15">
    <source>
        <dbReference type="Proteomes" id="UP001597119"/>
    </source>
</evidence>
<dbReference type="EMBL" id="JBHUDJ010000003">
    <property type="protein sequence ID" value="MFD1587439.1"/>
    <property type="molecule type" value="Genomic_DNA"/>
</dbReference>
<evidence type="ECO:0000256" key="3">
    <source>
        <dbReference type="ARBA" id="ARBA00012438"/>
    </source>
</evidence>
<dbReference type="SMART" id="SM00091">
    <property type="entry name" value="PAS"/>
    <property type="match status" value="1"/>
</dbReference>
<evidence type="ECO:0000256" key="4">
    <source>
        <dbReference type="ARBA" id="ARBA00022679"/>
    </source>
</evidence>
<dbReference type="InterPro" id="IPR029016">
    <property type="entry name" value="GAF-like_dom_sf"/>
</dbReference>
<sequence length="781" mass="84332">MSEGLTAVVVANTAEPVDRIETALDEVYDGVTILESTDGRPAVDCIVAVAPLSDDEWAVVEDAAASASRPPVVVLAGESEAGGHRGPETATVTDVVAGGEDRFERLANRVRGMVEMRRSDDEREQTASVAHLTDLYEVATDASLSFTEKANRMLEIGLDRLDVENAHLSTIDREPEHYEIVASIGDLPIEPGDLMDLPRTFCRKTIETDDVLAFSHASEQGWSDDPAYERSNIECYLGSRVVVGGTLYGTVCFLDRSPHSSFSEAEQTFVSLIARWLSHELERTRREEALETLQGGMTELMRATTKAGVCEIAIGIAGDAVEAPSARAWLLDDDETTLEQVTSLSGNVGSRTLHRGDAGTDRLWAAVDEGEVTTFDSTAVPQNEAASAGTVQSEVVIPLDGFGVVTVSAETAEAFDAIDVSLLKMIGSNTVAALERTEWIEELSAAHERSRRIFESASDGLLLIDPDDDEIVDCNDRATDLFGYDDPESLQSVAASTICPEDRERFEELITEVREGGRGWIEELACAGQDGHRIPLEVTAATIALPEGTRILASLRDISERKRREQALNVFNRVLRHNIRNDMNVVIGRAAMIRDQASDPALERSAAEILKTGRKLTALGEKARTFQKVDERDTDLEQVDLRAILDQISANLEADYPAGTVDVAGAEAAPAAVETTVDVAFRELCENGLQHATTAEPTVSVTVSRVSNGQQFAVTISDEGPGLPSQDCAVLEGETETPLNHGSGLGLWLANWIVRTNGGTITVVESSDRGTTIRLTFPAAE</sequence>
<keyword evidence="11" id="KW-0472">Membrane</keyword>
<keyword evidence="10" id="KW-0902">Two-component regulatory system</keyword>
<keyword evidence="7" id="KW-0418">Kinase</keyword>
<feature type="domain" description="PAS" evidence="13">
    <location>
        <begin position="446"/>
        <end position="517"/>
    </location>
</feature>
<reference evidence="14 15" key="1">
    <citation type="journal article" date="2019" name="Int. J. Syst. Evol. Microbiol.">
        <title>The Global Catalogue of Microorganisms (GCM) 10K type strain sequencing project: providing services to taxonomists for standard genome sequencing and annotation.</title>
        <authorList>
            <consortium name="The Broad Institute Genomics Platform"/>
            <consortium name="The Broad Institute Genome Sequencing Center for Infectious Disease"/>
            <person name="Wu L."/>
            <person name="Ma J."/>
        </authorList>
    </citation>
    <scope>NUCLEOTIDE SEQUENCE [LARGE SCALE GENOMIC DNA]</scope>
    <source>
        <strain evidence="14 15">CGMCC 1.12125</strain>
    </source>
</reference>
<evidence type="ECO:0000259" key="13">
    <source>
        <dbReference type="PROSITE" id="PS50112"/>
    </source>
</evidence>
<comment type="caution">
    <text evidence="14">The sequence shown here is derived from an EMBL/GenBank/DDBJ whole genome shotgun (WGS) entry which is preliminary data.</text>
</comment>
<dbReference type="RefSeq" id="WP_247373518.1">
    <property type="nucleotide sequence ID" value="NZ_JALLGV010000001.1"/>
</dbReference>
<dbReference type="Pfam" id="PF13426">
    <property type="entry name" value="PAS_9"/>
    <property type="match status" value="1"/>
</dbReference>
<dbReference type="PROSITE" id="PS50109">
    <property type="entry name" value="HIS_KIN"/>
    <property type="match status" value="1"/>
</dbReference>
<dbReference type="Gene3D" id="3.30.565.10">
    <property type="entry name" value="Histidine kinase-like ATPase, C-terminal domain"/>
    <property type="match status" value="1"/>
</dbReference>
<comment type="subcellular location">
    <subcellularLocation>
        <location evidence="2">Membrane</location>
        <topology evidence="2">Multi-pass membrane protein</topology>
    </subcellularLocation>
</comment>
<dbReference type="InterPro" id="IPR003018">
    <property type="entry name" value="GAF"/>
</dbReference>
<keyword evidence="15" id="KW-1185">Reference proteome</keyword>
<evidence type="ECO:0000256" key="8">
    <source>
        <dbReference type="ARBA" id="ARBA00022840"/>
    </source>
</evidence>
<keyword evidence="8 14" id="KW-0067">ATP-binding</keyword>
<dbReference type="Gene3D" id="3.30.450.40">
    <property type="match status" value="2"/>
</dbReference>
<evidence type="ECO:0000256" key="1">
    <source>
        <dbReference type="ARBA" id="ARBA00000085"/>
    </source>
</evidence>
<dbReference type="PANTHER" id="PTHR42878:SF7">
    <property type="entry name" value="SENSOR HISTIDINE KINASE GLRK"/>
    <property type="match status" value="1"/>
</dbReference>
<dbReference type="GO" id="GO:0000160">
    <property type="term" value="P:phosphorelay signal transduction system"/>
    <property type="evidence" value="ECO:0007669"/>
    <property type="project" value="UniProtKB-KW"/>
</dbReference>
<name>A0ABD6CBQ1_9EURY</name>
<dbReference type="AlphaFoldDB" id="A0ABD6CBQ1"/>
<organism evidence="14 15">
    <name type="scientific">Halorientalis brevis</name>
    <dbReference type="NCBI Taxonomy" id="1126241"/>
    <lineage>
        <taxon>Archaea</taxon>
        <taxon>Methanobacteriati</taxon>
        <taxon>Methanobacteriota</taxon>
        <taxon>Stenosarchaea group</taxon>
        <taxon>Halobacteria</taxon>
        <taxon>Halobacteriales</taxon>
        <taxon>Haloarculaceae</taxon>
        <taxon>Halorientalis</taxon>
    </lineage>
</organism>
<evidence type="ECO:0000256" key="2">
    <source>
        <dbReference type="ARBA" id="ARBA00004141"/>
    </source>
</evidence>
<dbReference type="InterPro" id="IPR000014">
    <property type="entry name" value="PAS"/>
</dbReference>
<dbReference type="InterPro" id="IPR035965">
    <property type="entry name" value="PAS-like_dom_sf"/>
</dbReference>
<keyword evidence="4" id="KW-0808">Transferase</keyword>
<dbReference type="SUPFAM" id="SSF55874">
    <property type="entry name" value="ATPase domain of HSP90 chaperone/DNA topoisomerase II/histidine kinase"/>
    <property type="match status" value="1"/>
</dbReference>
<evidence type="ECO:0000256" key="6">
    <source>
        <dbReference type="ARBA" id="ARBA00022741"/>
    </source>
</evidence>
<dbReference type="CDD" id="cd00130">
    <property type="entry name" value="PAS"/>
    <property type="match status" value="1"/>
</dbReference>
<dbReference type="PANTHER" id="PTHR42878">
    <property type="entry name" value="TWO-COMPONENT HISTIDINE KINASE"/>
    <property type="match status" value="1"/>
</dbReference>
<dbReference type="InterPro" id="IPR050351">
    <property type="entry name" value="BphY/WalK/GraS-like"/>
</dbReference>
<comment type="catalytic activity">
    <reaction evidence="1">
        <text>ATP + protein L-histidine = ADP + protein N-phospho-L-histidine.</text>
        <dbReference type="EC" id="2.7.13.3"/>
    </reaction>
</comment>
<dbReference type="Gene3D" id="3.30.450.20">
    <property type="entry name" value="PAS domain"/>
    <property type="match status" value="1"/>
</dbReference>
<dbReference type="GO" id="GO:0004673">
    <property type="term" value="F:protein histidine kinase activity"/>
    <property type="evidence" value="ECO:0007669"/>
    <property type="project" value="UniProtKB-EC"/>
</dbReference>